<feature type="transmembrane region" description="Helical" evidence="1">
    <location>
        <begin position="89"/>
        <end position="109"/>
    </location>
</feature>
<reference evidence="2 3" key="1">
    <citation type="submission" date="2024-05" db="EMBL/GenBank/DDBJ databases">
        <title>Burkholderia sp. Nov. a novel bacteria isolated from rhizosphere soil of Camellia sinensis.</title>
        <authorList>
            <person name="Dong Y."/>
        </authorList>
    </citation>
    <scope>NUCLEOTIDE SEQUENCE [LARGE SCALE GENOMIC DNA]</scope>
    <source>
        <strain evidence="2 3">GS2Y</strain>
    </source>
</reference>
<accession>A0ABU9WCJ7</accession>
<proteinExistence type="predicted"/>
<dbReference type="RefSeq" id="WP_343491298.1">
    <property type="nucleotide sequence ID" value="NZ_JBCPYA010000001.1"/>
</dbReference>
<keyword evidence="1" id="KW-0812">Transmembrane</keyword>
<dbReference type="PANTHER" id="PTHR36833:SF2">
    <property type="entry name" value="SLR0610 PROTEIN"/>
    <property type="match status" value="1"/>
</dbReference>
<name>A0ABU9WCJ7_9BURK</name>
<evidence type="ECO:0000256" key="1">
    <source>
        <dbReference type="SAM" id="Phobius"/>
    </source>
</evidence>
<comment type="caution">
    <text evidence="2">The sequence shown here is derived from an EMBL/GenBank/DDBJ whole genome shotgun (WGS) entry which is preliminary data.</text>
</comment>
<organism evidence="2 3">
    <name type="scientific">Burkholderia theae</name>
    <dbReference type="NCBI Taxonomy" id="3143496"/>
    <lineage>
        <taxon>Bacteria</taxon>
        <taxon>Pseudomonadati</taxon>
        <taxon>Pseudomonadota</taxon>
        <taxon>Betaproteobacteria</taxon>
        <taxon>Burkholderiales</taxon>
        <taxon>Burkholderiaceae</taxon>
        <taxon>Burkholderia</taxon>
    </lineage>
</organism>
<evidence type="ECO:0000313" key="3">
    <source>
        <dbReference type="Proteomes" id="UP001466933"/>
    </source>
</evidence>
<sequence>MFLSAFATASIGGFVIWLLFSRLGATSRWPIDHALFVLGVFLTVEGLMSVFLSPALLKLSTQIRSGEFDAMLLLPGAIQLRITLGQANIWRLIDVVIGIVILSFSLRNGASANPLLIATAIGCGMSIAYSLWLLVFSLNLWLLRLENILQLLSVYLSFCRYPFSLYPVWFIKFLTFSTPLAFVSSIPAQVTFGELDTTFLPISIIVACAVHALSQLAFRRAINTFTGI</sequence>
<dbReference type="InterPro" id="IPR010390">
    <property type="entry name" value="ABC-2_transporter-like"/>
</dbReference>
<feature type="transmembrane region" description="Helical" evidence="1">
    <location>
        <begin position="34"/>
        <end position="57"/>
    </location>
</feature>
<feature type="transmembrane region" description="Helical" evidence="1">
    <location>
        <begin position="115"/>
        <end position="142"/>
    </location>
</feature>
<dbReference type="Pfam" id="PF06182">
    <property type="entry name" value="ABC2_membrane_6"/>
    <property type="match status" value="1"/>
</dbReference>
<keyword evidence="1" id="KW-1133">Transmembrane helix</keyword>
<keyword evidence="1" id="KW-0472">Membrane</keyword>
<dbReference type="Proteomes" id="UP001466933">
    <property type="component" value="Unassembled WGS sequence"/>
</dbReference>
<keyword evidence="3" id="KW-1185">Reference proteome</keyword>
<protein>
    <submittedName>
        <fullName evidence="2">ABC-2 family transporter protein</fullName>
    </submittedName>
</protein>
<dbReference type="EMBL" id="JBCPYA010000001">
    <property type="protein sequence ID" value="MEN2469381.1"/>
    <property type="molecule type" value="Genomic_DNA"/>
</dbReference>
<evidence type="ECO:0000313" key="2">
    <source>
        <dbReference type="EMBL" id="MEN2469381.1"/>
    </source>
</evidence>
<gene>
    <name evidence="2" type="ORF">VOI36_05695</name>
</gene>
<dbReference type="PANTHER" id="PTHR36833">
    <property type="entry name" value="SLR0610 PROTEIN-RELATED"/>
    <property type="match status" value="1"/>
</dbReference>
<feature type="transmembrane region" description="Helical" evidence="1">
    <location>
        <begin position="198"/>
        <end position="218"/>
    </location>
</feature>